<dbReference type="Proteomes" id="UP001221757">
    <property type="component" value="Unassembled WGS sequence"/>
</dbReference>
<name>A0AAD7DG68_MYCRO</name>
<feature type="region of interest" description="Disordered" evidence="1">
    <location>
        <begin position="112"/>
        <end position="159"/>
    </location>
</feature>
<proteinExistence type="predicted"/>
<keyword evidence="3" id="KW-1185">Reference proteome</keyword>
<dbReference type="AlphaFoldDB" id="A0AAD7DG68"/>
<reference evidence="2" key="1">
    <citation type="submission" date="2023-03" db="EMBL/GenBank/DDBJ databases">
        <title>Massive genome expansion in bonnet fungi (Mycena s.s.) driven by repeated elements and novel gene families across ecological guilds.</title>
        <authorList>
            <consortium name="Lawrence Berkeley National Laboratory"/>
            <person name="Harder C.B."/>
            <person name="Miyauchi S."/>
            <person name="Viragh M."/>
            <person name="Kuo A."/>
            <person name="Thoen E."/>
            <person name="Andreopoulos B."/>
            <person name="Lu D."/>
            <person name="Skrede I."/>
            <person name="Drula E."/>
            <person name="Henrissat B."/>
            <person name="Morin E."/>
            <person name="Kohler A."/>
            <person name="Barry K."/>
            <person name="LaButti K."/>
            <person name="Morin E."/>
            <person name="Salamov A."/>
            <person name="Lipzen A."/>
            <person name="Mereny Z."/>
            <person name="Hegedus B."/>
            <person name="Baldrian P."/>
            <person name="Stursova M."/>
            <person name="Weitz H."/>
            <person name="Taylor A."/>
            <person name="Grigoriev I.V."/>
            <person name="Nagy L.G."/>
            <person name="Martin F."/>
            <person name="Kauserud H."/>
        </authorList>
    </citation>
    <scope>NUCLEOTIDE SEQUENCE</scope>
    <source>
        <strain evidence="2">CBHHK067</strain>
    </source>
</reference>
<evidence type="ECO:0000256" key="1">
    <source>
        <dbReference type="SAM" id="MobiDB-lite"/>
    </source>
</evidence>
<gene>
    <name evidence="2" type="ORF">B0H17DRAFT_1201321</name>
</gene>
<protein>
    <submittedName>
        <fullName evidence="2">Uncharacterized protein</fullName>
    </submittedName>
</protein>
<evidence type="ECO:0000313" key="3">
    <source>
        <dbReference type="Proteomes" id="UP001221757"/>
    </source>
</evidence>
<dbReference type="EMBL" id="JARKIE010000061">
    <property type="protein sequence ID" value="KAJ7690963.1"/>
    <property type="molecule type" value="Genomic_DNA"/>
</dbReference>
<sequence length="159" mass="16355">MTTPLALPVGVGVTNASVTTLPVAVYVGSTVNAATSTLRGSTNYDTPTLRLAACGACGAPGAAATLSAKCLGKSFSAKESYPFQINTWRVPSSPGPPIVNISVPRHAAWEAQRCPPPTYTRTPPRTDDDTAGPAPIAYAALSAERPAPPSELRKPSARP</sequence>
<organism evidence="2 3">
    <name type="scientific">Mycena rosella</name>
    <name type="common">Pink bonnet</name>
    <name type="synonym">Agaricus rosellus</name>
    <dbReference type="NCBI Taxonomy" id="1033263"/>
    <lineage>
        <taxon>Eukaryota</taxon>
        <taxon>Fungi</taxon>
        <taxon>Dikarya</taxon>
        <taxon>Basidiomycota</taxon>
        <taxon>Agaricomycotina</taxon>
        <taxon>Agaricomycetes</taxon>
        <taxon>Agaricomycetidae</taxon>
        <taxon>Agaricales</taxon>
        <taxon>Marasmiineae</taxon>
        <taxon>Mycenaceae</taxon>
        <taxon>Mycena</taxon>
    </lineage>
</organism>
<comment type="caution">
    <text evidence="2">The sequence shown here is derived from an EMBL/GenBank/DDBJ whole genome shotgun (WGS) entry which is preliminary data.</text>
</comment>
<evidence type="ECO:0000313" key="2">
    <source>
        <dbReference type="EMBL" id="KAJ7690963.1"/>
    </source>
</evidence>
<accession>A0AAD7DG68</accession>